<keyword evidence="1" id="KW-0547">Nucleotide-binding</keyword>
<sequence length="295" mass="32737">MCKITERIEDLRRAGWRLDSYSNFCQLGHPSKHSTHATIGAHARKRDKSGNRLWNLAVIRDGKVPQPDETEQLVRELVKTKSKRIQHTKQLKRPEISLYRPRLAADAPREAIGVQLAYHVAKLVVTGNSNAKTPIDNMNTASLGPTNRSPVPNQHEALGNKLVQIEIGSCLQAAGTRPLFFNESLSNPGLDEQIQVTRTQSGREALVVEQAVAFFKRPPSLGRFFFTTQELPDVEDCKRKPLTAARDHPPCPLELVRAVVTAGTEHCPAEQLPAGVVVQERIPKHVMGQSTQSAH</sequence>
<proteinExistence type="predicted"/>
<dbReference type="EMBL" id="BKCP01004849">
    <property type="protein sequence ID" value="GER34184.1"/>
    <property type="molecule type" value="Genomic_DNA"/>
</dbReference>
<reference evidence="2" key="1">
    <citation type="journal article" date="2019" name="Curr. Biol.">
        <title>Genome Sequence of Striga asiatica Provides Insight into the Evolution of Plant Parasitism.</title>
        <authorList>
            <person name="Yoshida S."/>
            <person name="Kim S."/>
            <person name="Wafula E.K."/>
            <person name="Tanskanen J."/>
            <person name="Kim Y.M."/>
            <person name="Honaas L."/>
            <person name="Yang Z."/>
            <person name="Spallek T."/>
            <person name="Conn C.E."/>
            <person name="Ichihashi Y."/>
            <person name="Cheong K."/>
            <person name="Cui S."/>
            <person name="Der J.P."/>
            <person name="Gundlach H."/>
            <person name="Jiao Y."/>
            <person name="Hori C."/>
            <person name="Ishida J.K."/>
            <person name="Kasahara H."/>
            <person name="Kiba T."/>
            <person name="Kim M.S."/>
            <person name="Koo N."/>
            <person name="Laohavisit A."/>
            <person name="Lee Y.H."/>
            <person name="Lumba S."/>
            <person name="McCourt P."/>
            <person name="Mortimer J.C."/>
            <person name="Mutuku J.M."/>
            <person name="Nomura T."/>
            <person name="Sasaki-Sekimoto Y."/>
            <person name="Seto Y."/>
            <person name="Wang Y."/>
            <person name="Wakatake T."/>
            <person name="Sakakibara H."/>
            <person name="Demura T."/>
            <person name="Yamaguchi S."/>
            <person name="Yoneyama K."/>
            <person name="Manabe R.I."/>
            <person name="Nelson D.C."/>
            <person name="Schulman A.H."/>
            <person name="Timko M.P."/>
            <person name="dePamphilis C.W."/>
            <person name="Choi D."/>
            <person name="Shirasu K."/>
        </authorList>
    </citation>
    <scope>NUCLEOTIDE SEQUENCE [LARGE SCALE GENOMIC DNA]</scope>
    <source>
        <strain evidence="2">cv. UVA1</strain>
    </source>
</reference>
<dbReference type="GO" id="GO:0004386">
    <property type="term" value="F:helicase activity"/>
    <property type="evidence" value="ECO:0007669"/>
    <property type="project" value="UniProtKB-KW"/>
</dbReference>
<accession>A0A5A7PN42</accession>
<protein>
    <submittedName>
        <fullName evidence="1">DEAD-box ATP-dependent RNA helicase 41</fullName>
    </submittedName>
</protein>
<keyword evidence="2" id="KW-1185">Reference proteome</keyword>
<name>A0A5A7PN42_STRAF</name>
<comment type="caution">
    <text evidence="1">The sequence shown here is derived from an EMBL/GenBank/DDBJ whole genome shotgun (WGS) entry which is preliminary data.</text>
</comment>
<organism evidence="1 2">
    <name type="scientific">Striga asiatica</name>
    <name type="common">Asiatic witchweed</name>
    <name type="synonym">Buchnera asiatica</name>
    <dbReference type="NCBI Taxonomy" id="4170"/>
    <lineage>
        <taxon>Eukaryota</taxon>
        <taxon>Viridiplantae</taxon>
        <taxon>Streptophyta</taxon>
        <taxon>Embryophyta</taxon>
        <taxon>Tracheophyta</taxon>
        <taxon>Spermatophyta</taxon>
        <taxon>Magnoliopsida</taxon>
        <taxon>eudicotyledons</taxon>
        <taxon>Gunneridae</taxon>
        <taxon>Pentapetalae</taxon>
        <taxon>asterids</taxon>
        <taxon>lamiids</taxon>
        <taxon>Lamiales</taxon>
        <taxon>Orobanchaceae</taxon>
        <taxon>Buchnereae</taxon>
        <taxon>Striga</taxon>
    </lineage>
</organism>
<keyword evidence="1" id="KW-0378">Hydrolase</keyword>
<gene>
    <name evidence="1" type="ORF">STAS_10372</name>
</gene>
<evidence type="ECO:0000313" key="2">
    <source>
        <dbReference type="Proteomes" id="UP000325081"/>
    </source>
</evidence>
<keyword evidence="1" id="KW-0067">ATP-binding</keyword>
<dbReference type="AlphaFoldDB" id="A0A5A7PN42"/>
<keyword evidence="1" id="KW-0347">Helicase</keyword>
<evidence type="ECO:0000313" key="1">
    <source>
        <dbReference type="EMBL" id="GER34184.1"/>
    </source>
</evidence>
<dbReference type="Proteomes" id="UP000325081">
    <property type="component" value="Unassembled WGS sequence"/>
</dbReference>